<evidence type="ECO:0000313" key="9">
    <source>
        <dbReference type="Proteomes" id="UP000298030"/>
    </source>
</evidence>
<dbReference type="Pfam" id="PF01636">
    <property type="entry name" value="APH"/>
    <property type="match status" value="1"/>
</dbReference>
<dbReference type="SUPFAM" id="SSF56112">
    <property type="entry name" value="Protein kinase-like (PK-like)"/>
    <property type="match status" value="1"/>
</dbReference>
<dbReference type="PANTHER" id="PTHR36091">
    <property type="entry name" value="ALTERED INHERITANCE OF MITOCHONDRIA PROTEIN 9, MITOCHONDRIAL"/>
    <property type="match status" value="1"/>
</dbReference>
<keyword evidence="4" id="KW-0809">Transit peptide</keyword>
<accession>A0A4Y7T370</accession>
<feature type="domain" description="Aminoglycoside phosphotransferase" evidence="7">
    <location>
        <begin position="16"/>
        <end position="251"/>
    </location>
</feature>
<sequence>NGVELVAKIPFHIFGPKQYTIASEVATMDFLRTECDVPVPQVRAWCSRAETSPVGVEYIIYEKTPGVTLIEHDTRGLLPFTEDPYARVVAPIQRIQSKLLRKRFSQIGSIYYKEDVSEELRGRPLYLDKDEVTPNAERFRIGPTIDREFWRSGRAELDLDRGPWPDSHSYTKALASCARRCAERMEDRTIREEYRCMISDFEILAPYLLETDTPRTLWHPEWHAGSIIVSEKKPWTLRGLTDWQGASVGPRFLQVQYP</sequence>
<organism evidence="8 9">
    <name type="scientific">Coprinellus micaceus</name>
    <name type="common">Glistening ink-cap mushroom</name>
    <name type="synonym">Coprinus micaceus</name>
    <dbReference type="NCBI Taxonomy" id="71717"/>
    <lineage>
        <taxon>Eukaryota</taxon>
        <taxon>Fungi</taxon>
        <taxon>Dikarya</taxon>
        <taxon>Basidiomycota</taxon>
        <taxon>Agaricomycotina</taxon>
        <taxon>Agaricomycetes</taxon>
        <taxon>Agaricomycetidae</taxon>
        <taxon>Agaricales</taxon>
        <taxon>Agaricineae</taxon>
        <taxon>Psathyrellaceae</taxon>
        <taxon>Coprinellus</taxon>
    </lineage>
</organism>
<reference evidence="8 9" key="1">
    <citation type="journal article" date="2019" name="Nat. Ecol. Evol.">
        <title>Megaphylogeny resolves global patterns of mushroom evolution.</title>
        <authorList>
            <person name="Varga T."/>
            <person name="Krizsan K."/>
            <person name="Foldi C."/>
            <person name="Dima B."/>
            <person name="Sanchez-Garcia M."/>
            <person name="Sanchez-Ramirez S."/>
            <person name="Szollosi G.J."/>
            <person name="Szarkandi J.G."/>
            <person name="Papp V."/>
            <person name="Albert L."/>
            <person name="Andreopoulos W."/>
            <person name="Angelini C."/>
            <person name="Antonin V."/>
            <person name="Barry K.W."/>
            <person name="Bougher N.L."/>
            <person name="Buchanan P."/>
            <person name="Buyck B."/>
            <person name="Bense V."/>
            <person name="Catcheside P."/>
            <person name="Chovatia M."/>
            <person name="Cooper J."/>
            <person name="Damon W."/>
            <person name="Desjardin D."/>
            <person name="Finy P."/>
            <person name="Geml J."/>
            <person name="Haridas S."/>
            <person name="Hughes K."/>
            <person name="Justo A."/>
            <person name="Karasinski D."/>
            <person name="Kautmanova I."/>
            <person name="Kiss B."/>
            <person name="Kocsube S."/>
            <person name="Kotiranta H."/>
            <person name="LaButti K.M."/>
            <person name="Lechner B.E."/>
            <person name="Liimatainen K."/>
            <person name="Lipzen A."/>
            <person name="Lukacs Z."/>
            <person name="Mihaltcheva S."/>
            <person name="Morgado L.N."/>
            <person name="Niskanen T."/>
            <person name="Noordeloos M.E."/>
            <person name="Ohm R.A."/>
            <person name="Ortiz-Santana B."/>
            <person name="Ovrebo C."/>
            <person name="Racz N."/>
            <person name="Riley R."/>
            <person name="Savchenko A."/>
            <person name="Shiryaev A."/>
            <person name="Soop K."/>
            <person name="Spirin V."/>
            <person name="Szebenyi C."/>
            <person name="Tomsovsky M."/>
            <person name="Tulloss R.E."/>
            <person name="Uehling J."/>
            <person name="Grigoriev I.V."/>
            <person name="Vagvolgyi C."/>
            <person name="Papp T."/>
            <person name="Martin F.M."/>
            <person name="Miettinen O."/>
            <person name="Hibbett D.S."/>
            <person name="Nagy L.G."/>
        </authorList>
    </citation>
    <scope>NUCLEOTIDE SEQUENCE [LARGE SCALE GENOMIC DNA]</scope>
    <source>
        <strain evidence="8 9">FP101781</strain>
    </source>
</reference>
<dbReference type="OrthoDB" id="2831558at2759"/>
<dbReference type="PANTHER" id="PTHR36091:SF1">
    <property type="entry name" value="ALTERED INHERITANCE OF MITOCHONDRIA PROTEIN 9, MITOCHONDRIAL"/>
    <property type="match status" value="1"/>
</dbReference>
<comment type="similarity">
    <text evidence="2">Belongs to the AIM9 family.</text>
</comment>
<dbReference type="GO" id="GO:0005739">
    <property type="term" value="C:mitochondrion"/>
    <property type="evidence" value="ECO:0007669"/>
    <property type="project" value="UniProtKB-SubCell"/>
</dbReference>
<dbReference type="AlphaFoldDB" id="A0A4Y7T370"/>
<comment type="subcellular location">
    <subcellularLocation>
        <location evidence="1">Mitochondrion</location>
    </subcellularLocation>
</comment>
<evidence type="ECO:0000256" key="1">
    <source>
        <dbReference type="ARBA" id="ARBA00004173"/>
    </source>
</evidence>
<evidence type="ECO:0000259" key="7">
    <source>
        <dbReference type="Pfam" id="PF01636"/>
    </source>
</evidence>
<evidence type="ECO:0000256" key="2">
    <source>
        <dbReference type="ARBA" id="ARBA00005543"/>
    </source>
</evidence>
<name>A0A4Y7T370_COPMI</name>
<feature type="non-terminal residue" evidence="8">
    <location>
        <position position="258"/>
    </location>
</feature>
<proteinExistence type="inferred from homology"/>
<evidence type="ECO:0000256" key="6">
    <source>
        <dbReference type="ARBA" id="ARBA00031849"/>
    </source>
</evidence>
<evidence type="ECO:0000256" key="4">
    <source>
        <dbReference type="ARBA" id="ARBA00022946"/>
    </source>
</evidence>
<dbReference type="InterPro" id="IPR002575">
    <property type="entry name" value="Aminoglycoside_PTrfase"/>
</dbReference>
<keyword evidence="9" id="KW-1185">Reference proteome</keyword>
<gene>
    <name evidence="8" type="ORF">FA13DRAFT_1616177</name>
</gene>
<dbReference type="InterPro" id="IPR011009">
    <property type="entry name" value="Kinase-like_dom_sf"/>
</dbReference>
<dbReference type="EMBL" id="QPFP01000035">
    <property type="protein sequence ID" value="TEB28062.1"/>
    <property type="molecule type" value="Genomic_DNA"/>
</dbReference>
<comment type="caution">
    <text evidence="8">The sequence shown here is derived from an EMBL/GenBank/DDBJ whole genome shotgun (WGS) entry which is preliminary data.</text>
</comment>
<keyword evidence="5" id="KW-0496">Mitochondrion</keyword>
<evidence type="ECO:0000256" key="3">
    <source>
        <dbReference type="ARBA" id="ARBA00016197"/>
    </source>
</evidence>
<protein>
    <recommendedName>
        <fullName evidence="3">Altered inheritance of mitochondria protein 9, mitochondrial</fullName>
    </recommendedName>
    <alternativeName>
        <fullName evidence="6">Found in mitochondrial proteome protein 29</fullName>
    </alternativeName>
</protein>
<dbReference type="Proteomes" id="UP000298030">
    <property type="component" value="Unassembled WGS sequence"/>
</dbReference>
<feature type="non-terminal residue" evidence="8">
    <location>
        <position position="1"/>
    </location>
</feature>
<dbReference type="InterPro" id="IPR051035">
    <property type="entry name" value="Mito_inheritance_9"/>
</dbReference>
<evidence type="ECO:0000313" key="8">
    <source>
        <dbReference type="EMBL" id="TEB28062.1"/>
    </source>
</evidence>
<evidence type="ECO:0000256" key="5">
    <source>
        <dbReference type="ARBA" id="ARBA00023128"/>
    </source>
</evidence>